<comment type="caution">
    <text evidence="2">The sequence shown here is derived from an EMBL/GenBank/DDBJ whole genome shotgun (WGS) entry which is preliminary data.</text>
</comment>
<evidence type="ECO:0000313" key="3">
    <source>
        <dbReference type="Proteomes" id="UP000521358"/>
    </source>
</evidence>
<gene>
    <name evidence="2" type="ORF">HED35_07980</name>
</gene>
<dbReference type="EMBL" id="JAAVMB010000008">
    <property type="protein sequence ID" value="NKC68022.1"/>
    <property type="molecule type" value="Genomic_DNA"/>
</dbReference>
<evidence type="ECO:0000259" key="1">
    <source>
        <dbReference type="PROSITE" id="PS50164"/>
    </source>
</evidence>
<proteinExistence type="predicted"/>
<dbReference type="SUPFAM" id="SSF82771">
    <property type="entry name" value="GIY-YIG endonuclease"/>
    <property type="match status" value="1"/>
</dbReference>
<dbReference type="AlphaFoldDB" id="A0A7X6D926"/>
<feature type="domain" description="GIY-YIG" evidence="1">
    <location>
        <begin position="201"/>
        <end position="295"/>
    </location>
</feature>
<dbReference type="RefSeq" id="WP_167807250.1">
    <property type="nucleotide sequence ID" value="NZ_JAAVMB010000008.1"/>
</dbReference>
<dbReference type="CDD" id="cd10446">
    <property type="entry name" value="GIY-YIG_unchar_1"/>
    <property type="match status" value="1"/>
</dbReference>
<dbReference type="InterPro" id="IPR000305">
    <property type="entry name" value="GIY-YIG_endonuc"/>
</dbReference>
<name>A0A7X6D926_9ENTE</name>
<sequence length="299" mass="35280">MNEIKLNDLLKISSNDLINYKLRLSTIYKDPQSNEILEPLDFFLYNKEEFYDYINWKKLDSKKSIQYNFDRLYIIHLIQMNKKNRFLFVGVHEVMPGDNRSLNDNGVVWVTKEVPEYSMFSGRTILKYEPLRGFQTAVPKPEAIYKNSNKPFIDHFIVEEITSNPYEGAKFSGYENINISYPELQQIAISEPDSWKTALSSVKGIYVITDTNNGKLYVGKANGKNMIWQRWMSYARSYHGGNTSLKELYNNEGDKYFYRYLKLSLLEIFKSTTDDKYIDQRESYWKNVLDSRNNGYNDN</sequence>
<dbReference type="PROSITE" id="PS50164">
    <property type="entry name" value="GIY_YIG"/>
    <property type="match status" value="1"/>
</dbReference>
<dbReference type="Gene3D" id="3.40.1440.10">
    <property type="entry name" value="GIY-YIG endonuclease"/>
    <property type="match status" value="1"/>
</dbReference>
<protein>
    <submittedName>
        <fullName evidence="2">GIY-YIG nuclease family protein</fullName>
    </submittedName>
</protein>
<organism evidence="2 3">
    <name type="scientific">Vagococcus fluvialis</name>
    <dbReference type="NCBI Taxonomy" id="2738"/>
    <lineage>
        <taxon>Bacteria</taxon>
        <taxon>Bacillati</taxon>
        <taxon>Bacillota</taxon>
        <taxon>Bacilli</taxon>
        <taxon>Lactobacillales</taxon>
        <taxon>Enterococcaceae</taxon>
        <taxon>Vagococcus</taxon>
    </lineage>
</organism>
<dbReference type="InterPro" id="IPR035901">
    <property type="entry name" value="GIY-YIG_endonuc_sf"/>
</dbReference>
<accession>A0A7X6D926</accession>
<dbReference type="Proteomes" id="UP000521358">
    <property type="component" value="Unassembled WGS sequence"/>
</dbReference>
<reference evidence="2 3" key="1">
    <citation type="submission" date="2020-03" db="EMBL/GenBank/DDBJ databases">
        <title>Bacterial samples isolated from urine from healthy bovine heifers (Gyr breed).</title>
        <authorList>
            <person name="Giannattasio-Ferraz S."/>
            <person name="Maskeri L."/>
            <person name="Penido A."/>
            <person name="Barbosa-Stancioli E.F."/>
            <person name="Putonti C."/>
        </authorList>
    </citation>
    <scope>NUCLEOTIDE SEQUENCE [LARGE SCALE GENOMIC DNA]</scope>
    <source>
        <strain evidence="2 3">UFMG-H7</strain>
    </source>
</reference>
<evidence type="ECO:0000313" key="2">
    <source>
        <dbReference type="EMBL" id="NKC68022.1"/>
    </source>
</evidence>
<dbReference type="Pfam" id="PF01541">
    <property type="entry name" value="GIY-YIG"/>
    <property type="match status" value="1"/>
</dbReference>